<sequence length="329" mass="36840">MTSKWLFSGAFLFELSSWASLSAQLPVGQAALMYATAHALGSLMLSAGIWLLLPRRYKFPLPWSPLFIFGLAFFVPLLGTVGVILAVFPALYMPRKQQEQAWNSMAVPELPFRPQDQRRDLMFSDGGLQDVVRHAPSTEKRLNALFATRRMAGRDSIPILKLALRDPTDDVRLLAYSMLDQQESQINQRIEAALGQLASVSEEQRPAVHATLARWYWELAYLGLAQGSVLEHILSQAREHVEQSLISAGNGESHLLAGRIALQQDLLEQAEAHFQQAELAGIGSQKLVPFRAELAFLQRRYADIPAQLATLPEQLLQRPPFAELAKYWL</sequence>
<organism evidence="2 3">
    <name type="scientific">Pseudomonas taeanensis MS-3</name>
    <dbReference type="NCBI Taxonomy" id="1395571"/>
    <lineage>
        <taxon>Bacteria</taxon>
        <taxon>Pseudomonadati</taxon>
        <taxon>Pseudomonadota</taxon>
        <taxon>Gammaproteobacteria</taxon>
        <taxon>Pseudomonadales</taxon>
        <taxon>Pseudomonadaceae</taxon>
        <taxon>Pseudomonas</taxon>
    </lineage>
</organism>
<evidence type="ECO:0000256" key="1">
    <source>
        <dbReference type="SAM" id="Phobius"/>
    </source>
</evidence>
<evidence type="ECO:0000313" key="2">
    <source>
        <dbReference type="EMBL" id="KFX70656.1"/>
    </source>
</evidence>
<keyword evidence="3" id="KW-1185">Reference proteome</keyword>
<name>A0A0A1YNH1_9PSED</name>
<accession>A0A0A1YNH1</accession>
<reference evidence="2 3" key="1">
    <citation type="journal article" date="2014" name="Genome Announc.">
        <title>Draft Genome Sequence of Petroleum Oil-Degrading Marine Bacterium Pseudomonas taeanensis Strain MS-3, Isolated from a Crude Oil-Contaminated Seashore.</title>
        <authorList>
            <person name="Lee S.Y."/>
            <person name="Kim S.H."/>
            <person name="Lee D.G."/>
            <person name="Shin S."/>
            <person name="Yun S.H."/>
            <person name="Choi C.W."/>
            <person name="Chung Y.H."/>
            <person name="Choi J.S."/>
            <person name="Kahng H.Y."/>
            <person name="Kim S.I."/>
        </authorList>
    </citation>
    <scope>NUCLEOTIDE SEQUENCE [LARGE SCALE GENOMIC DNA]</scope>
    <source>
        <strain evidence="2 3">MS-3</strain>
    </source>
</reference>
<dbReference type="eggNOG" id="COG1413">
    <property type="taxonomic scope" value="Bacteria"/>
</dbReference>
<keyword evidence="1" id="KW-0812">Transmembrane</keyword>
<keyword evidence="1" id="KW-0472">Membrane</keyword>
<dbReference type="STRING" id="1395571.TMS3_0101555"/>
<gene>
    <name evidence="2" type="ORF">TMS3_0101555</name>
</gene>
<dbReference type="Proteomes" id="UP000030063">
    <property type="component" value="Unassembled WGS sequence"/>
</dbReference>
<dbReference type="RefSeq" id="WP_025163474.1">
    <property type="nucleotide sequence ID" value="NZ_AWSQ01000001.1"/>
</dbReference>
<protein>
    <submittedName>
        <fullName evidence="2">Transporter</fullName>
    </submittedName>
</protein>
<dbReference type="OrthoDB" id="5393896at2"/>
<proteinExistence type="predicted"/>
<dbReference type="AlphaFoldDB" id="A0A0A1YNH1"/>
<feature type="transmembrane region" description="Helical" evidence="1">
    <location>
        <begin position="65"/>
        <end position="92"/>
    </location>
</feature>
<comment type="caution">
    <text evidence="2">The sequence shown here is derived from an EMBL/GenBank/DDBJ whole genome shotgun (WGS) entry which is preliminary data.</text>
</comment>
<dbReference type="EMBL" id="AWSQ01000001">
    <property type="protein sequence ID" value="KFX70656.1"/>
    <property type="molecule type" value="Genomic_DNA"/>
</dbReference>
<keyword evidence="1" id="KW-1133">Transmembrane helix</keyword>
<feature type="transmembrane region" description="Helical" evidence="1">
    <location>
        <begin position="32"/>
        <end position="53"/>
    </location>
</feature>
<evidence type="ECO:0000313" key="3">
    <source>
        <dbReference type="Proteomes" id="UP000030063"/>
    </source>
</evidence>